<accession>A0A7G5H1L0</accession>
<evidence type="ECO:0000256" key="2">
    <source>
        <dbReference type="SAM" id="Phobius"/>
    </source>
</evidence>
<evidence type="ECO:0000313" key="4">
    <source>
        <dbReference type="EMBL" id="QMW05002.1"/>
    </source>
</evidence>
<feature type="transmembrane region" description="Helical" evidence="2">
    <location>
        <begin position="134"/>
        <end position="153"/>
    </location>
</feature>
<sequence length="364" mass="41709">MNRPIHDFWIRVVGISLLAILFILDDDTIQQPLTSQGLASIGLNIVSIILIWHLNRAINIYCRYVVLAHLKPAYRLGLTLLACTMVTTLFSWSADLMHYSYTRGTFVGFRIGERPTVIRMGNHAFRFSPNGIDFFHAIFIGLFFVTVYELVFYRLDSSHYKAQLLQSEQEREKLRVANMQSQLDALKQQVNPHFLFNSLNSLIALIRKNPRQAETFAEELSSVYRYILRANEQNLTDLATELEFIHSYAHLLQTRHGTGFELSIQVDHRFNRYQLPPLTLQLLVENAVKHNIVLTNKPLRVEIQTDELANLHVRNNLQQKKQGVISNGVGLANIMAKYEMLGQAKPSVREEAGQFVVALPLIPI</sequence>
<dbReference type="PANTHER" id="PTHR34220">
    <property type="entry name" value="SENSOR HISTIDINE KINASE YPDA"/>
    <property type="match status" value="1"/>
</dbReference>
<feature type="transmembrane region" description="Helical" evidence="2">
    <location>
        <begin position="36"/>
        <end position="55"/>
    </location>
</feature>
<evidence type="ECO:0000256" key="1">
    <source>
        <dbReference type="SAM" id="Coils"/>
    </source>
</evidence>
<proteinExistence type="predicted"/>
<dbReference type="GO" id="GO:0016020">
    <property type="term" value="C:membrane"/>
    <property type="evidence" value="ECO:0007669"/>
    <property type="project" value="InterPro"/>
</dbReference>
<dbReference type="KEGG" id="sfol:H3H32_08965"/>
<dbReference type="InterPro" id="IPR050640">
    <property type="entry name" value="Bact_2-comp_sensor_kinase"/>
</dbReference>
<feature type="transmembrane region" description="Helical" evidence="2">
    <location>
        <begin position="7"/>
        <end position="24"/>
    </location>
</feature>
<reference evidence="4 5" key="1">
    <citation type="submission" date="2020-07" db="EMBL/GenBank/DDBJ databases">
        <title>Spirosoma foliorum sp. nov., isolated from the leaves on the Nejang mountain Korea, Republic of.</title>
        <authorList>
            <person name="Ho H."/>
            <person name="Lee Y.-J."/>
            <person name="Nurcahyanto D.-A."/>
            <person name="Kim S.-G."/>
        </authorList>
    </citation>
    <scope>NUCLEOTIDE SEQUENCE [LARGE SCALE GENOMIC DNA]</scope>
    <source>
        <strain evidence="4 5">PL0136</strain>
    </source>
</reference>
<organism evidence="4 5">
    <name type="scientific">Spirosoma foliorum</name>
    <dbReference type="NCBI Taxonomy" id="2710596"/>
    <lineage>
        <taxon>Bacteria</taxon>
        <taxon>Pseudomonadati</taxon>
        <taxon>Bacteroidota</taxon>
        <taxon>Cytophagia</taxon>
        <taxon>Cytophagales</taxon>
        <taxon>Cytophagaceae</taxon>
        <taxon>Spirosoma</taxon>
    </lineage>
</organism>
<dbReference type="RefSeq" id="WP_182462350.1">
    <property type="nucleotide sequence ID" value="NZ_CP059732.1"/>
</dbReference>
<keyword evidence="5" id="KW-1185">Reference proteome</keyword>
<dbReference type="GO" id="GO:0000155">
    <property type="term" value="F:phosphorelay sensor kinase activity"/>
    <property type="evidence" value="ECO:0007669"/>
    <property type="project" value="InterPro"/>
</dbReference>
<name>A0A7G5H1L0_9BACT</name>
<evidence type="ECO:0000259" key="3">
    <source>
        <dbReference type="Pfam" id="PF06580"/>
    </source>
</evidence>
<dbReference type="AlphaFoldDB" id="A0A7G5H1L0"/>
<keyword evidence="4" id="KW-0418">Kinase</keyword>
<gene>
    <name evidence="4" type="ORF">H3H32_08965</name>
</gene>
<dbReference type="PANTHER" id="PTHR34220:SF7">
    <property type="entry name" value="SENSOR HISTIDINE KINASE YPDA"/>
    <property type="match status" value="1"/>
</dbReference>
<keyword evidence="2" id="KW-1133">Transmembrane helix</keyword>
<evidence type="ECO:0000313" key="5">
    <source>
        <dbReference type="Proteomes" id="UP000515369"/>
    </source>
</evidence>
<dbReference type="Proteomes" id="UP000515369">
    <property type="component" value="Chromosome"/>
</dbReference>
<feature type="domain" description="Signal transduction histidine kinase internal region" evidence="3">
    <location>
        <begin position="182"/>
        <end position="258"/>
    </location>
</feature>
<keyword evidence="2" id="KW-0812">Transmembrane</keyword>
<keyword evidence="1" id="KW-0175">Coiled coil</keyword>
<keyword evidence="2" id="KW-0472">Membrane</keyword>
<keyword evidence="4" id="KW-0808">Transferase</keyword>
<dbReference type="EMBL" id="CP059732">
    <property type="protein sequence ID" value="QMW05002.1"/>
    <property type="molecule type" value="Genomic_DNA"/>
</dbReference>
<feature type="coiled-coil region" evidence="1">
    <location>
        <begin position="162"/>
        <end position="189"/>
    </location>
</feature>
<dbReference type="InterPro" id="IPR010559">
    <property type="entry name" value="Sig_transdc_His_kin_internal"/>
</dbReference>
<feature type="transmembrane region" description="Helical" evidence="2">
    <location>
        <begin position="76"/>
        <end position="94"/>
    </location>
</feature>
<protein>
    <submittedName>
        <fullName evidence="4">Histidine kinase</fullName>
    </submittedName>
</protein>
<dbReference type="Pfam" id="PF06580">
    <property type="entry name" value="His_kinase"/>
    <property type="match status" value="1"/>
</dbReference>